<keyword evidence="5 6" id="KW-0472">Membrane</keyword>
<dbReference type="FunFam" id="2.40.30.10:FF:000254">
    <property type="entry name" value="Uncharacterized protein"/>
    <property type="match status" value="1"/>
</dbReference>
<feature type="transmembrane region" description="Helical" evidence="6">
    <location>
        <begin position="208"/>
        <end position="227"/>
    </location>
</feature>
<dbReference type="InterPro" id="IPR050369">
    <property type="entry name" value="RBOH/FRE"/>
</dbReference>
<dbReference type="InterPro" id="IPR013130">
    <property type="entry name" value="Fe3_Rdtase_TM_dom"/>
</dbReference>
<keyword evidence="4" id="KW-0560">Oxidoreductase</keyword>
<feature type="transmembrane region" description="Helical" evidence="6">
    <location>
        <begin position="483"/>
        <end position="502"/>
    </location>
</feature>
<dbReference type="GO" id="GO:0016491">
    <property type="term" value="F:oxidoreductase activity"/>
    <property type="evidence" value="ECO:0007669"/>
    <property type="project" value="UniProtKB-KW"/>
</dbReference>
<dbReference type="EMBL" id="JAGDFM010000423">
    <property type="protein sequence ID" value="KAG7378448.1"/>
    <property type="molecule type" value="Genomic_DNA"/>
</dbReference>
<dbReference type="Pfam" id="PF08030">
    <property type="entry name" value="NAD_binding_6"/>
    <property type="match status" value="1"/>
</dbReference>
<dbReference type="GO" id="GO:0005886">
    <property type="term" value="C:plasma membrane"/>
    <property type="evidence" value="ECO:0007669"/>
    <property type="project" value="TreeGrafter"/>
</dbReference>
<evidence type="ECO:0000259" key="7">
    <source>
        <dbReference type="PROSITE" id="PS51384"/>
    </source>
</evidence>
<feature type="domain" description="FAD-binding FR-type" evidence="7">
    <location>
        <begin position="371"/>
        <end position="479"/>
    </location>
</feature>
<evidence type="ECO:0000256" key="6">
    <source>
        <dbReference type="SAM" id="Phobius"/>
    </source>
</evidence>
<dbReference type="InterPro" id="IPR017927">
    <property type="entry name" value="FAD-bd_FR_type"/>
</dbReference>
<dbReference type="OrthoDB" id="62564at2759"/>
<dbReference type="PANTHER" id="PTHR11972">
    <property type="entry name" value="NADPH OXIDASE"/>
    <property type="match status" value="1"/>
</dbReference>
<keyword evidence="9" id="KW-1185">Reference proteome</keyword>
<name>A0A8T1VEB6_9STRA</name>
<comment type="subcellular location">
    <subcellularLocation>
        <location evidence="1">Membrane</location>
        <topology evidence="1">Multi-pass membrane protein</topology>
    </subcellularLocation>
</comment>
<keyword evidence="3 6" id="KW-1133">Transmembrane helix</keyword>
<evidence type="ECO:0000256" key="5">
    <source>
        <dbReference type="ARBA" id="ARBA00023136"/>
    </source>
</evidence>
<feature type="transmembrane region" description="Helical" evidence="6">
    <location>
        <begin position="301"/>
        <end position="321"/>
    </location>
</feature>
<feature type="transmembrane region" description="Helical" evidence="6">
    <location>
        <begin position="48"/>
        <end position="69"/>
    </location>
</feature>
<dbReference type="SFLD" id="SFLDG01168">
    <property type="entry name" value="Ferric_reductase_subgroup_(FRE"/>
    <property type="match status" value="1"/>
</dbReference>
<dbReference type="PROSITE" id="PS51384">
    <property type="entry name" value="FAD_FR"/>
    <property type="match status" value="1"/>
</dbReference>
<feature type="transmembrane region" description="Helical" evidence="6">
    <location>
        <begin position="248"/>
        <end position="269"/>
    </location>
</feature>
<dbReference type="Pfam" id="PF08022">
    <property type="entry name" value="FAD_binding_8"/>
    <property type="match status" value="1"/>
</dbReference>
<dbReference type="AlphaFoldDB" id="A0A8T1VEB6"/>
<evidence type="ECO:0000313" key="8">
    <source>
        <dbReference type="EMBL" id="KAG7378448.1"/>
    </source>
</evidence>
<feature type="transmembrane region" description="Helical" evidence="6">
    <location>
        <begin position="333"/>
        <end position="355"/>
    </location>
</feature>
<dbReference type="Proteomes" id="UP000694044">
    <property type="component" value="Unassembled WGS sequence"/>
</dbReference>
<dbReference type="InterPro" id="IPR013112">
    <property type="entry name" value="FAD-bd_8"/>
</dbReference>
<evidence type="ECO:0000313" key="9">
    <source>
        <dbReference type="Proteomes" id="UP000694044"/>
    </source>
</evidence>
<accession>A0A8T1VEB6</accession>
<evidence type="ECO:0000256" key="4">
    <source>
        <dbReference type="ARBA" id="ARBA00023002"/>
    </source>
</evidence>
<dbReference type="PANTHER" id="PTHR11972:SF193">
    <property type="entry name" value="FAD-BINDING FR-TYPE DOMAIN-CONTAINING PROTEIN"/>
    <property type="match status" value="1"/>
</dbReference>
<feature type="transmembrane region" description="Helical" evidence="6">
    <location>
        <begin position="168"/>
        <end position="188"/>
    </location>
</feature>
<dbReference type="FunFam" id="3.40.50.80:FF:000054">
    <property type="entry name" value="Ferric reduction oxidase 7"/>
    <property type="match status" value="1"/>
</dbReference>
<gene>
    <name evidence="8" type="primary">FRE1_5</name>
    <name evidence="8" type="ORF">PHYPSEUDO_010091</name>
</gene>
<protein>
    <submittedName>
        <fullName evidence="8">Ferric/cupric-chelate reductase</fullName>
    </submittedName>
</protein>
<feature type="transmembrane region" description="Helical" evidence="6">
    <location>
        <begin position="111"/>
        <end position="130"/>
    </location>
</feature>
<keyword evidence="2 6" id="KW-0812">Transmembrane</keyword>
<dbReference type="SFLD" id="SFLDS00052">
    <property type="entry name" value="Ferric_Reductase_Domain"/>
    <property type="match status" value="1"/>
</dbReference>
<comment type="caution">
    <text evidence="8">The sequence shown here is derived from an EMBL/GenBank/DDBJ whole genome shotgun (WGS) entry which is preliminary data.</text>
</comment>
<dbReference type="InterPro" id="IPR013121">
    <property type="entry name" value="Fe_red_NAD-bd_6"/>
</dbReference>
<dbReference type="Pfam" id="PF01794">
    <property type="entry name" value="Ferric_reduct"/>
    <property type="match status" value="1"/>
</dbReference>
<evidence type="ECO:0000256" key="3">
    <source>
        <dbReference type="ARBA" id="ARBA00022989"/>
    </source>
</evidence>
<evidence type="ECO:0000256" key="1">
    <source>
        <dbReference type="ARBA" id="ARBA00004141"/>
    </source>
</evidence>
<proteinExistence type="predicted"/>
<evidence type="ECO:0000256" key="2">
    <source>
        <dbReference type="ARBA" id="ARBA00022692"/>
    </source>
</evidence>
<sequence length="779" mass="87840">MAPNHADATTTPRVDAVFSTLKTPELEDKRSSLVGEPRVSSYPSISRFSLFGNLLQLLIIAAMATYAYGQLFCFTDTYSDLSTTIGTWFGVPPNAEKGSDVGHSEMVRPTYFFLFCFLPVAASLVFLELLKHFNVRRITSHYVLSFTRVLRRKPRVFGWVARVSLGELLFLAFLVGGNVYVFCYYYVHRVDKMRQRGSEFNFELYLEMIALTLGFVCIYNMAFLFLPATRNCVWMEFLNISYANGIKYHRWVGVITVLTAFLHCLGYYWSWIRQDEWKANALPCFDCEVGSKEGHDPWMNFFGEIALLSFLAIGLTSIPWVRRKMYNTFYNVHHLFLVGTVFAVMHYNPILAWIFPSVMLYTVSRAISSSNGFTPVAVREFTTLSHDVVKVVLSRSTAPAGTYTVGQFVYLNVPAISKLQWHAFTIASSPRTSPNTLTILLKSLGDWTEDLVKYSDDCKAKNVLPTIYMDGYYGASLEMYDEYSTVCLVGGGIGVTPLLSILEDIVAKLQKGETLRQKVIFIFSFRELSLLEEIHPVLMQIKELDPQQLYFSLHFSLTRAPSSEQLEGLIDRERLGGKPHVSATKYDTAVTSKAPRAFTEPLRTRASKVAMFGASFLVTLIVVVLVKYGNKVQVDDENLWPLQNFVEISLLIAVGMITVYTSVALDKKTHDPKTSSSRPYDVVETPRLPSLAADVHTFQDLISEYDVDVGRRANVPELMKLAFVEHQEFREAHPSSAAAGNPTIGVFVSGPEELKKAIEYAIADIGASHFDVHEEEFEL</sequence>
<dbReference type="CDD" id="cd06186">
    <property type="entry name" value="NOX_Duox_like_FAD_NADP"/>
    <property type="match status" value="1"/>
</dbReference>
<feature type="transmembrane region" description="Helical" evidence="6">
    <location>
        <begin position="609"/>
        <end position="628"/>
    </location>
</feature>
<organism evidence="8 9">
    <name type="scientific">Phytophthora pseudosyringae</name>
    <dbReference type="NCBI Taxonomy" id="221518"/>
    <lineage>
        <taxon>Eukaryota</taxon>
        <taxon>Sar</taxon>
        <taxon>Stramenopiles</taxon>
        <taxon>Oomycota</taxon>
        <taxon>Peronosporomycetes</taxon>
        <taxon>Peronosporales</taxon>
        <taxon>Peronosporaceae</taxon>
        <taxon>Phytophthora</taxon>
    </lineage>
</organism>
<feature type="transmembrane region" description="Helical" evidence="6">
    <location>
        <begin position="648"/>
        <end position="665"/>
    </location>
</feature>
<reference evidence="8" key="1">
    <citation type="submission" date="2021-02" db="EMBL/GenBank/DDBJ databases">
        <authorList>
            <person name="Palmer J.M."/>
        </authorList>
    </citation>
    <scope>NUCLEOTIDE SEQUENCE</scope>
    <source>
        <strain evidence="8">SCRP734</strain>
    </source>
</reference>